<name>A0ABQ8J2R2_DERPT</name>
<protein>
    <submittedName>
        <fullName evidence="2">Uncharacterized protein</fullName>
    </submittedName>
</protein>
<dbReference type="Proteomes" id="UP000887458">
    <property type="component" value="Unassembled WGS sequence"/>
</dbReference>
<reference evidence="2 3" key="2">
    <citation type="journal article" date="2022" name="Mol. Biol. Evol.">
        <title>Comparative Genomics Reveals Insights into the Divergent Evolution of Astigmatic Mites and Household Pest Adaptations.</title>
        <authorList>
            <person name="Xiong Q."/>
            <person name="Wan A.T."/>
            <person name="Liu X."/>
            <person name="Fung C.S."/>
            <person name="Xiao X."/>
            <person name="Malainual N."/>
            <person name="Hou J."/>
            <person name="Wang L."/>
            <person name="Wang M."/>
            <person name="Yang K.Y."/>
            <person name="Cui Y."/>
            <person name="Leung E.L."/>
            <person name="Nong W."/>
            <person name="Shin S.K."/>
            <person name="Au S.W."/>
            <person name="Jeong K.Y."/>
            <person name="Chew F.T."/>
            <person name="Hui J.H."/>
            <person name="Leung T.F."/>
            <person name="Tungtrongchitr A."/>
            <person name="Zhong N."/>
            <person name="Liu Z."/>
            <person name="Tsui S.K."/>
        </authorList>
    </citation>
    <scope>NUCLEOTIDE SEQUENCE [LARGE SCALE GENOMIC DNA]</scope>
    <source>
        <strain evidence="2">Derp</strain>
    </source>
</reference>
<comment type="caution">
    <text evidence="2">The sequence shown here is derived from an EMBL/GenBank/DDBJ whole genome shotgun (WGS) entry which is preliminary data.</text>
</comment>
<proteinExistence type="predicted"/>
<feature type="transmembrane region" description="Helical" evidence="1">
    <location>
        <begin position="86"/>
        <end position="105"/>
    </location>
</feature>
<keyword evidence="1" id="KW-1133">Transmembrane helix</keyword>
<evidence type="ECO:0000313" key="3">
    <source>
        <dbReference type="Proteomes" id="UP000887458"/>
    </source>
</evidence>
<dbReference type="EMBL" id="NJHN03000087">
    <property type="protein sequence ID" value="KAH9416741.1"/>
    <property type="molecule type" value="Genomic_DNA"/>
</dbReference>
<evidence type="ECO:0000256" key="1">
    <source>
        <dbReference type="SAM" id="Phobius"/>
    </source>
</evidence>
<organism evidence="2 3">
    <name type="scientific">Dermatophagoides pteronyssinus</name>
    <name type="common">European house dust mite</name>
    <dbReference type="NCBI Taxonomy" id="6956"/>
    <lineage>
        <taxon>Eukaryota</taxon>
        <taxon>Metazoa</taxon>
        <taxon>Ecdysozoa</taxon>
        <taxon>Arthropoda</taxon>
        <taxon>Chelicerata</taxon>
        <taxon>Arachnida</taxon>
        <taxon>Acari</taxon>
        <taxon>Acariformes</taxon>
        <taxon>Sarcoptiformes</taxon>
        <taxon>Astigmata</taxon>
        <taxon>Psoroptidia</taxon>
        <taxon>Analgoidea</taxon>
        <taxon>Pyroglyphidae</taxon>
        <taxon>Dermatophagoidinae</taxon>
        <taxon>Dermatophagoides</taxon>
    </lineage>
</organism>
<keyword evidence="1" id="KW-0472">Membrane</keyword>
<gene>
    <name evidence="2" type="ORF">DERP_014792</name>
</gene>
<keyword evidence="3" id="KW-1185">Reference proteome</keyword>
<reference evidence="2 3" key="1">
    <citation type="journal article" date="2018" name="J. Allergy Clin. Immunol.">
        <title>High-quality assembly of Dermatophagoides pteronyssinus genome and transcriptome reveals a wide range of novel allergens.</title>
        <authorList>
            <person name="Liu X.Y."/>
            <person name="Yang K.Y."/>
            <person name="Wang M.Q."/>
            <person name="Kwok J.S."/>
            <person name="Zeng X."/>
            <person name="Yang Z."/>
            <person name="Xiao X.J."/>
            <person name="Lau C.P."/>
            <person name="Li Y."/>
            <person name="Huang Z.M."/>
            <person name="Ba J.G."/>
            <person name="Yim A.K."/>
            <person name="Ouyang C.Y."/>
            <person name="Ngai S.M."/>
            <person name="Chan T.F."/>
            <person name="Leung E.L."/>
            <person name="Liu L."/>
            <person name="Liu Z.G."/>
            <person name="Tsui S.K."/>
        </authorList>
    </citation>
    <scope>NUCLEOTIDE SEQUENCE [LARGE SCALE GENOMIC DNA]</scope>
    <source>
        <strain evidence="2">Derp</strain>
    </source>
</reference>
<accession>A0ABQ8J2R2</accession>
<keyword evidence="1" id="KW-0812">Transmembrane</keyword>
<sequence>MRFTVTPVNEEDLNTQTNDEVIEMSVLNGDNLDNPNNNIESTESNEAETAIVGYYPEDYVMMPRMASRFEEINDEENNVCNDCIELFIEIINLFVGIVMFVLNCYTNIIDYISK</sequence>
<evidence type="ECO:0000313" key="2">
    <source>
        <dbReference type="EMBL" id="KAH9416741.1"/>
    </source>
</evidence>